<feature type="transmembrane region" description="Helical" evidence="6">
    <location>
        <begin position="633"/>
        <end position="656"/>
    </location>
</feature>
<dbReference type="EMBL" id="VLTN01000002">
    <property type="protein sequence ID" value="KAA0157011.1"/>
    <property type="molecule type" value="Genomic_DNA"/>
</dbReference>
<feature type="transmembrane region" description="Helical" evidence="6">
    <location>
        <begin position="188"/>
        <end position="209"/>
    </location>
</feature>
<feature type="region of interest" description="Disordered" evidence="5">
    <location>
        <begin position="490"/>
        <end position="573"/>
    </location>
</feature>
<feature type="transmembrane region" description="Helical" evidence="6">
    <location>
        <begin position="216"/>
        <end position="238"/>
    </location>
</feature>
<name>A0A5A8CYZ7_CAFRO</name>
<keyword evidence="4 6" id="KW-0472">Membrane</keyword>
<dbReference type="Pfam" id="PF01490">
    <property type="entry name" value="Aa_trans"/>
    <property type="match status" value="1"/>
</dbReference>
<keyword evidence="9" id="KW-1185">Reference proteome</keyword>
<proteinExistence type="predicted"/>
<dbReference type="PANTHER" id="PTHR16189:SF3">
    <property type="entry name" value="AMINO ACID TRANSPORTER TRANSMEMBRANE DOMAIN-CONTAINING PROTEIN"/>
    <property type="match status" value="1"/>
</dbReference>
<dbReference type="GO" id="GO:0016020">
    <property type="term" value="C:membrane"/>
    <property type="evidence" value="ECO:0007669"/>
    <property type="project" value="UniProtKB-SubCell"/>
</dbReference>
<feature type="transmembrane region" description="Helical" evidence="6">
    <location>
        <begin position="403"/>
        <end position="422"/>
    </location>
</feature>
<dbReference type="InterPro" id="IPR013057">
    <property type="entry name" value="AA_transpt_TM"/>
</dbReference>
<evidence type="ECO:0000313" key="8">
    <source>
        <dbReference type="EMBL" id="KAA0157011.1"/>
    </source>
</evidence>
<evidence type="ECO:0000256" key="5">
    <source>
        <dbReference type="SAM" id="MobiDB-lite"/>
    </source>
</evidence>
<dbReference type="Proteomes" id="UP000323011">
    <property type="component" value="Unassembled WGS sequence"/>
</dbReference>
<feature type="domain" description="Amino acid transporter transmembrane" evidence="7">
    <location>
        <begin position="31"/>
        <end position="331"/>
    </location>
</feature>
<organism evidence="8 9">
    <name type="scientific">Cafeteria roenbergensis</name>
    <name type="common">Marine flagellate</name>
    <dbReference type="NCBI Taxonomy" id="33653"/>
    <lineage>
        <taxon>Eukaryota</taxon>
        <taxon>Sar</taxon>
        <taxon>Stramenopiles</taxon>
        <taxon>Bigyra</taxon>
        <taxon>Opalozoa</taxon>
        <taxon>Bicosoecida</taxon>
        <taxon>Cafeteriaceae</taxon>
        <taxon>Cafeteria</taxon>
    </lineage>
</organism>
<evidence type="ECO:0000256" key="2">
    <source>
        <dbReference type="ARBA" id="ARBA00022692"/>
    </source>
</evidence>
<gene>
    <name evidence="8" type="ORF">FNF29_00363</name>
</gene>
<dbReference type="AlphaFoldDB" id="A0A5A8CYZ7"/>
<reference evidence="8 9" key="1">
    <citation type="submission" date="2019-07" db="EMBL/GenBank/DDBJ databases">
        <title>Genomes of Cafeteria roenbergensis.</title>
        <authorList>
            <person name="Fischer M.G."/>
            <person name="Hackl T."/>
            <person name="Roman M."/>
        </authorList>
    </citation>
    <scope>NUCLEOTIDE SEQUENCE [LARGE SCALE GENOMIC DNA]</scope>
    <source>
        <strain evidence="8 9">BVI</strain>
    </source>
</reference>
<feature type="region of interest" description="Disordered" evidence="5">
    <location>
        <begin position="594"/>
        <end position="616"/>
    </location>
</feature>
<feature type="compositionally biased region" description="Basic and acidic residues" evidence="5">
    <location>
        <begin position="563"/>
        <end position="573"/>
    </location>
</feature>
<keyword evidence="2 6" id="KW-0812">Transmembrane</keyword>
<comment type="subcellular location">
    <subcellularLocation>
        <location evidence="1">Membrane</location>
    </subcellularLocation>
</comment>
<keyword evidence="3 6" id="KW-1133">Transmembrane helix</keyword>
<sequence>MAAVAADQPSAPAAGAASAAEPDHSNAFGAKTISWWGSFVLNLNNVMGPACVLLPLVNHQAGWLTPMLGLFIIFVQSSFACTMLCEAAQRIPGNHNFAKRVEFCDLVRYYYGQRAYVASQIAYNVSLQASNIAAMIVSAQVLDDFIIHIFGTSYAFDYADFRGIRATVPHGADPNGQVWFDPVTHDPVATVISLGYLLSMLLCIPFGIMKLDENMWFQWLSFGGLLLFTGEFFVQFIMSSVPDGVGYEPGNGPSQTVLFGGNQGQVLGLAMFAYAYVVTIPSWLNEKKSGVSVNSAVWWPALVGFIMKLLIGLLGAWAFAHPTDNILTNLASPPMPQVTRYSSYMWNLLTLVPGIPILAIMVKYNLITGKIVSPFMANILGVVLPWAVTAFCYEQQVLNQLCNWVAILVQGYINFLVPIMLYRRALIEFPGPADGVDWARVRALPDEDGRLSVKAISMRVTSHEHILVDADGNEQPSDSADFSALARAPSFGKRAKQTRGSTAPPADGDDDGMHVGPSTPSVSLLEAGASLTGGNRPSAADDEDASSNADGVARQSHRSQRLSHGEDVGVFDREAAGPASARKLRFTDAVDADDLHGEHPLEGGPSSESDSEAVDETPVNAVPRWMHRFMTPLTFATASAVFFSILCTAFVIFNIVESIAKAAS</sequence>
<evidence type="ECO:0000256" key="3">
    <source>
        <dbReference type="ARBA" id="ARBA00022989"/>
    </source>
</evidence>
<comment type="caution">
    <text evidence="8">The sequence shown here is derived from an EMBL/GenBank/DDBJ whole genome shotgun (WGS) entry which is preliminary data.</text>
</comment>
<feature type="transmembrane region" description="Helical" evidence="6">
    <location>
        <begin position="371"/>
        <end position="391"/>
    </location>
</feature>
<protein>
    <recommendedName>
        <fullName evidence="7">Amino acid transporter transmembrane domain-containing protein</fullName>
    </recommendedName>
</protein>
<feature type="transmembrane region" description="Helical" evidence="6">
    <location>
        <begin position="33"/>
        <end position="56"/>
    </location>
</feature>
<accession>A0A5A8CYZ7</accession>
<feature type="region of interest" description="Disordered" evidence="5">
    <location>
        <begin position="1"/>
        <end position="21"/>
    </location>
</feature>
<feature type="transmembrane region" description="Helical" evidence="6">
    <location>
        <begin position="266"/>
        <end position="284"/>
    </location>
</feature>
<evidence type="ECO:0000259" key="7">
    <source>
        <dbReference type="Pfam" id="PF01490"/>
    </source>
</evidence>
<evidence type="ECO:0000313" key="9">
    <source>
        <dbReference type="Proteomes" id="UP000323011"/>
    </source>
</evidence>
<feature type="transmembrane region" description="Helical" evidence="6">
    <location>
        <begin position="296"/>
        <end position="320"/>
    </location>
</feature>
<feature type="compositionally biased region" description="Low complexity" evidence="5">
    <location>
        <begin position="1"/>
        <end position="20"/>
    </location>
</feature>
<evidence type="ECO:0000256" key="1">
    <source>
        <dbReference type="ARBA" id="ARBA00004370"/>
    </source>
</evidence>
<dbReference type="PANTHER" id="PTHR16189">
    <property type="entry name" value="TRANSMEMBRANE PROTEIN 104-RELATED"/>
    <property type="match status" value="1"/>
</dbReference>
<evidence type="ECO:0000256" key="6">
    <source>
        <dbReference type="SAM" id="Phobius"/>
    </source>
</evidence>
<feature type="transmembrane region" description="Helical" evidence="6">
    <location>
        <begin position="68"/>
        <end position="89"/>
    </location>
</feature>
<evidence type="ECO:0000256" key="4">
    <source>
        <dbReference type="ARBA" id="ARBA00023136"/>
    </source>
</evidence>